<feature type="transmembrane region" description="Helical" evidence="1">
    <location>
        <begin position="140"/>
        <end position="160"/>
    </location>
</feature>
<dbReference type="InterPro" id="IPR000620">
    <property type="entry name" value="EamA_dom"/>
</dbReference>
<evidence type="ECO:0000259" key="2">
    <source>
        <dbReference type="Pfam" id="PF00892"/>
    </source>
</evidence>
<feature type="transmembrane region" description="Helical" evidence="1">
    <location>
        <begin position="201"/>
        <end position="223"/>
    </location>
</feature>
<feature type="domain" description="EamA" evidence="2">
    <location>
        <begin position="143"/>
        <end position="271"/>
    </location>
</feature>
<evidence type="ECO:0000313" key="3">
    <source>
        <dbReference type="EMBL" id="MCO6050206.1"/>
    </source>
</evidence>
<organism evidence="3 4">
    <name type="scientific">Mesorhizobium liriopis</name>
    <dbReference type="NCBI Taxonomy" id="2953882"/>
    <lineage>
        <taxon>Bacteria</taxon>
        <taxon>Pseudomonadati</taxon>
        <taxon>Pseudomonadota</taxon>
        <taxon>Alphaproteobacteria</taxon>
        <taxon>Hyphomicrobiales</taxon>
        <taxon>Phyllobacteriaceae</taxon>
        <taxon>Mesorhizobium</taxon>
    </lineage>
</organism>
<feature type="transmembrane region" description="Helical" evidence="1">
    <location>
        <begin position="26"/>
        <end position="47"/>
    </location>
</feature>
<keyword evidence="1" id="KW-0472">Membrane</keyword>
<evidence type="ECO:0000256" key="1">
    <source>
        <dbReference type="SAM" id="Phobius"/>
    </source>
</evidence>
<keyword evidence="1" id="KW-0812">Transmembrane</keyword>
<dbReference type="PANTHER" id="PTHR22911:SF102">
    <property type="entry name" value="MEMBRANE PROTEIN"/>
    <property type="match status" value="1"/>
</dbReference>
<keyword evidence="1" id="KW-1133">Transmembrane helix</keyword>
<dbReference type="SUPFAM" id="SSF103481">
    <property type="entry name" value="Multidrug resistance efflux transporter EmrE"/>
    <property type="match status" value="2"/>
</dbReference>
<feature type="transmembrane region" description="Helical" evidence="1">
    <location>
        <begin position="230"/>
        <end position="250"/>
    </location>
</feature>
<accession>A0ABT1C7T5</accession>
<feature type="transmembrane region" description="Helical" evidence="1">
    <location>
        <begin position="172"/>
        <end position="189"/>
    </location>
</feature>
<sequence length="306" mass="31834">MTAAMVISGTIGLVVVLSKQPLVNVVFWRCAVGAATLLLVCATLGLLKGRVITWGKAGLAALGGVAIVSNWLFLFAAYPLASISIATAAYNTQPFMLVALGALVVGERPSLAKVLWLVVAFAGMLAIVEGRPNAGGETGGYLVGVAYALCAAFLYALAAIVAKALKDVPPHLIALIQVSVGILMLAPFADFSALPVDPTGWLWLLMLGIVHTGLMYVLLYGAIQKLPTSLTGALSFIYPIVALMVDFVAFGQRLGLVQSLGVGAILLAAAGSTLGWKVFVGDRSMRTRATAEIDPRSPPTAARQET</sequence>
<evidence type="ECO:0000313" key="4">
    <source>
        <dbReference type="Proteomes" id="UP001205906"/>
    </source>
</evidence>
<name>A0ABT1C7T5_9HYPH</name>
<proteinExistence type="predicted"/>
<dbReference type="InterPro" id="IPR037185">
    <property type="entry name" value="EmrE-like"/>
</dbReference>
<dbReference type="Proteomes" id="UP001205906">
    <property type="component" value="Unassembled WGS sequence"/>
</dbReference>
<feature type="transmembrane region" description="Helical" evidence="1">
    <location>
        <begin position="111"/>
        <end position="128"/>
    </location>
</feature>
<dbReference type="PANTHER" id="PTHR22911">
    <property type="entry name" value="ACYL-MALONYL CONDENSING ENZYME-RELATED"/>
    <property type="match status" value="1"/>
</dbReference>
<feature type="transmembrane region" description="Helical" evidence="1">
    <location>
        <begin position="256"/>
        <end position="279"/>
    </location>
</feature>
<feature type="domain" description="EamA" evidence="2">
    <location>
        <begin position="4"/>
        <end position="127"/>
    </location>
</feature>
<keyword evidence="4" id="KW-1185">Reference proteome</keyword>
<dbReference type="Pfam" id="PF00892">
    <property type="entry name" value="EamA"/>
    <property type="match status" value="2"/>
</dbReference>
<protein>
    <submittedName>
        <fullName evidence="3">DMT family transporter</fullName>
    </submittedName>
</protein>
<feature type="transmembrane region" description="Helical" evidence="1">
    <location>
        <begin position="83"/>
        <end position="104"/>
    </location>
</feature>
<gene>
    <name evidence="3" type="ORF">NGM99_10460</name>
</gene>
<feature type="transmembrane region" description="Helical" evidence="1">
    <location>
        <begin position="59"/>
        <end position="77"/>
    </location>
</feature>
<dbReference type="EMBL" id="JAMXQS010000005">
    <property type="protein sequence ID" value="MCO6050206.1"/>
    <property type="molecule type" value="Genomic_DNA"/>
</dbReference>
<reference evidence="3 4" key="1">
    <citation type="submission" date="2022-06" db="EMBL/GenBank/DDBJ databases">
        <title>Mesorhizobium sp. strain RP14 Genome sequencing and assembly.</title>
        <authorList>
            <person name="Kim I."/>
        </authorList>
    </citation>
    <scope>NUCLEOTIDE SEQUENCE [LARGE SCALE GENOMIC DNA]</scope>
    <source>
        <strain evidence="4">RP14(2022)</strain>
    </source>
</reference>
<dbReference type="RefSeq" id="WP_252818650.1">
    <property type="nucleotide sequence ID" value="NZ_JAMXQS010000005.1"/>
</dbReference>
<comment type="caution">
    <text evidence="3">The sequence shown here is derived from an EMBL/GenBank/DDBJ whole genome shotgun (WGS) entry which is preliminary data.</text>
</comment>